<sequence>MNRIHGPKHSTESSRFKPSTKLSLSEDGKSRPRKRNNSLIPAELMMSTSGEAGRECAALATVFGVPEYVNSKIFWDRQQEKSTKTGDKHSHLIINKENTTQVHEISSYVDSVLNSVATFDPVLGPTPQATKSFKLPKIPNVSKFNDLLDDDELIIPANPSSIIIPPGVGSQSNLSIKNGTLKPNQENSRPVSTDDISLKENNAAFILGPHEIFDFITSDEDERFIVWGPDPIVLSSSMATATTSTIDRPSSYATLYNSQYEKPLNKGFSSNTTTTTSAKNKPTKHQKINRFGSIRLSDLKRPSKRPMYNLLPKEQEKPSSSGSFLFKKAFGIKRGNKIASNDTSSISTTAQADIPKVIEAATIHKLIEKLTSTLDYAFMTDFFLTYRDFIQSQELCQLLISRFTWALQNDEEKRRIVRIRTFVVFRHWLSNYFVHDFVGNYDLRNILASFLNDLSCHPLVKTSPRDQRIIKTLKRVVRRLKKLYYVRSSAASRVKVISPPPPTMEQKHMSEKVRAKLSQNAIRRKTAIRMDMGTDHHGNMAVQDARHAPVRVVGSLNMRGSLIESGVASPTKSSQLRRYASQISTPSTVACPIEPRPLSSIQKSIHDEESKTYKTISASSSVSGDSLDSDITAGTTLPDDEEYDEEEDELQSQQQSMVTENNEPDLHWIREQQETLEYFKTLNKKDPVESLDSNTPINSDLFTESLSSPRQSRLLKLSLVQKSNTVSDNSGPTSPVTPVESQPSPDSIRRISSEKWSKRSPSDDPNKRLSETKVSKTLPEELLKELDVKDAESPLGISRKLSEKSIERRKSEKNLQASANESIPESKIPDMPVLKNNPHLNNLAEKDKTDILTAIPYEQTEDLNQHDNQPAAEDPKSFSKKNLSKAISKVFKSSNPHQPKAPKEKQVPLVEPSVVTPDNRMESPPAQKTENNKEAEQEEEKPQQGNRFVSLIAEQLRVNMSGDEIAATIGCECIKCSGRPDAPKACKRPSLTMLAEDERRYSFDLRRKRGASIDWSLQPSANLFNNDTQSTLQKPDTPKGKPVYLGQLDTRSIIESCVNKNSNSNKRRERVYSDGGDDDDDDQSIDSLVPSERSTPADTNAESSQAGEISLASDSNVLRSKIVELDIPPLSVSRIQDDDGQPSVEASSSIPRSIPIKATSGKSFIMYYRTSKLASQFCYIERDVLVKVGWEELIHCKWTKMDANGKIDACFTYNDMVYEENAGEINYTRQNEKMRAQEQGIEYVIQRFNTVCLWVSSEIVRTRNINDRVKLIEKFIRLAMKCKDYSNYATLVQILLGLQSPTVAHLEKTWSKVSVKYQKQLGKLTEFSSPMKNWKHIRDSMTEVAEEYGNSPAEVQVEMPGTTADKERFKKTRVKMPFGGCIPFLGIYLSDLVFNSEKPRYLKPNSEKRKIYDANATKNIPLCLEQPLVNFRKYRVIATVIKRVLIFQGLAIRYSFDQDPSLKDQCRNLNVLDANVIRELSAKLQ</sequence>
<dbReference type="InterPro" id="IPR023578">
    <property type="entry name" value="Ras_GEF_dom_sf"/>
</dbReference>
<comment type="caution">
    <text evidence="6">The sequence shown here is derived from an EMBL/GenBank/DDBJ whole genome shotgun (WGS) entry which is preliminary data.</text>
</comment>
<feature type="region of interest" description="Disordered" evidence="3">
    <location>
        <begin position="686"/>
        <end position="710"/>
    </location>
</feature>
<keyword evidence="7" id="KW-1185">Reference proteome</keyword>
<proteinExistence type="predicted"/>
<feature type="compositionally biased region" description="Low complexity" evidence="3">
    <location>
        <begin position="617"/>
        <end position="630"/>
    </location>
</feature>
<evidence type="ECO:0000313" key="7">
    <source>
        <dbReference type="Proteomes" id="UP000253551"/>
    </source>
</evidence>
<dbReference type="Gene3D" id="1.10.840.10">
    <property type="entry name" value="Ras guanine-nucleotide exchange factors catalytic domain"/>
    <property type="match status" value="1"/>
</dbReference>
<name>A0A367KP64_RHIST</name>
<dbReference type="GO" id="GO:0005085">
    <property type="term" value="F:guanyl-nucleotide exchange factor activity"/>
    <property type="evidence" value="ECO:0007669"/>
    <property type="project" value="UniProtKB-KW"/>
</dbReference>
<feature type="compositionally biased region" description="Polar residues" evidence="3">
    <location>
        <begin position="691"/>
        <end position="710"/>
    </location>
</feature>
<feature type="compositionally biased region" description="Polar residues" evidence="3">
    <location>
        <begin position="722"/>
        <end position="745"/>
    </location>
</feature>
<feature type="compositionally biased region" description="Acidic residues" evidence="3">
    <location>
        <begin position="1075"/>
        <end position="1084"/>
    </location>
</feature>
<feature type="domain" description="N-terminal Ras-GEF" evidence="5">
    <location>
        <begin position="354"/>
        <end position="474"/>
    </location>
</feature>
<feature type="compositionally biased region" description="Polar residues" evidence="3">
    <location>
        <begin position="651"/>
        <end position="660"/>
    </location>
</feature>
<gene>
    <name evidence="6" type="primary">LTE1_4</name>
    <name evidence="6" type="ORF">CU098_009857</name>
</gene>
<dbReference type="GO" id="GO:0007264">
    <property type="term" value="P:small GTPase-mediated signal transduction"/>
    <property type="evidence" value="ECO:0007669"/>
    <property type="project" value="InterPro"/>
</dbReference>
<dbReference type="InterPro" id="IPR036964">
    <property type="entry name" value="RASGEF_cat_dom_sf"/>
</dbReference>
<feature type="region of interest" description="Disordered" evidence="3">
    <location>
        <begin position="1021"/>
        <end position="1044"/>
    </location>
</feature>
<dbReference type="Pfam" id="PF00618">
    <property type="entry name" value="RasGEF_N"/>
    <property type="match status" value="1"/>
</dbReference>
<dbReference type="Pfam" id="PF00617">
    <property type="entry name" value="RasGEF"/>
    <property type="match status" value="1"/>
</dbReference>
<evidence type="ECO:0000256" key="2">
    <source>
        <dbReference type="PROSITE-ProRule" id="PRU00168"/>
    </source>
</evidence>
<dbReference type="InterPro" id="IPR000651">
    <property type="entry name" value="Ras-like_Gua-exchang_fac_N"/>
</dbReference>
<feature type="compositionally biased region" description="Basic and acidic residues" evidence="3">
    <location>
        <begin position="800"/>
        <end position="813"/>
    </location>
</feature>
<accession>A0A367KP64</accession>
<dbReference type="SUPFAM" id="SSF48366">
    <property type="entry name" value="Ras GEF"/>
    <property type="match status" value="1"/>
</dbReference>
<dbReference type="SMART" id="SM00229">
    <property type="entry name" value="RasGEFN"/>
    <property type="match status" value="1"/>
</dbReference>
<feature type="compositionally biased region" description="Acidic residues" evidence="3">
    <location>
        <begin position="638"/>
        <end position="650"/>
    </location>
</feature>
<feature type="compositionally biased region" description="Polar residues" evidence="3">
    <location>
        <begin position="1092"/>
        <end position="1108"/>
    </location>
</feature>
<feature type="region of interest" description="Disordered" evidence="3">
    <location>
        <begin position="567"/>
        <end position="595"/>
    </location>
</feature>
<dbReference type="PANTHER" id="PTHR23113:SF363">
    <property type="entry name" value="PROTEIN SON OF SEVENLESS"/>
    <property type="match status" value="1"/>
</dbReference>
<feature type="compositionally biased region" description="Polar residues" evidence="3">
    <location>
        <begin position="1021"/>
        <end position="1034"/>
    </location>
</feature>
<reference evidence="6 7" key="1">
    <citation type="journal article" date="2018" name="G3 (Bethesda)">
        <title>Phylogenetic and Phylogenomic Definition of Rhizopus Species.</title>
        <authorList>
            <person name="Gryganskyi A.P."/>
            <person name="Golan J."/>
            <person name="Dolatabadi S."/>
            <person name="Mondo S."/>
            <person name="Robb S."/>
            <person name="Idnurm A."/>
            <person name="Muszewska A."/>
            <person name="Steczkiewicz K."/>
            <person name="Masonjones S."/>
            <person name="Liao H.L."/>
            <person name="Gajdeczka M.T."/>
            <person name="Anike F."/>
            <person name="Vuek A."/>
            <person name="Anishchenko I.M."/>
            <person name="Voigt K."/>
            <person name="de Hoog G.S."/>
            <person name="Smith M.E."/>
            <person name="Heitman J."/>
            <person name="Vilgalys R."/>
            <person name="Stajich J.E."/>
        </authorList>
    </citation>
    <scope>NUCLEOTIDE SEQUENCE [LARGE SCALE GENOMIC DNA]</scope>
    <source>
        <strain evidence="6 7">LSU 92-RS-03</strain>
    </source>
</reference>
<dbReference type="PANTHER" id="PTHR23113">
    <property type="entry name" value="GUANINE NUCLEOTIDE EXCHANGE FACTOR"/>
    <property type="match status" value="1"/>
</dbReference>
<feature type="compositionally biased region" description="Basic and acidic residues" evidence="3">
    <location>
        <begin position="747"/>
        <end position="792"/>
    </location>
</feature>
<dbReference type="STRING" id="4846.A0A367KP64"/>
<feature type="region of interest" description="Disordered" evidence="3">
    <location>
        <begin position="722"/>
        <end position="947"/>
    </location>
</feature>
<dbReference type="InterPro" id="IPR001895">
    <property type="entry name" value="RASGEF_cat_dom"/>
</dbReference>
<dbReference type="Gene3D" id="1.20.870.10">
    <property type="entry name" value="Son of sevenless (SoS) protein Chain: S domain 1"/>
    <property type="match status" value="1"/>
</dbReference>
<feature type="region of interest" description="Disordered" evidence="3">
    <location>
        <begin position="266"/>
        <end position="285"/>
    </location>
</feature>
<feature type="domain" description="Ras-GEF" evidence="4">
    <location>
        <begin position="1169"/>
        <end position="1481"/>
    </location>
</feature>
<feature type="region of interest" description="Disordered" evidence="3">
    <location>
        <begin position="1059"/>
        <end position="1108"/>
    </location>
</feature>
<keyword evidence="1 2" id="KW-0344">Guanine-nucleotide releasing factor</keyword>
<evidence type="ECO:0000259" key="5">
    <source>
        <dbReference type="PROSITE" id="PS50212"/>
    </source>
</evidence>
<dbReference type="Proteomes" id="UP000253551">
    <property type="component" value="Unassembled WGS sequence"/>
</dbReference>
<feature type="compositionally biased region" description="Polar residues" evidence="3">
    <location>
        <begin position="814"/>
        <end position="823"/>
    </location>
</feature>
<dbReference type="OrthoDB" id="10254377at2759"/>
<feature type="region of interest" description="Disordered" evidence="3">
    <location>
        <begin position="1"/>
        <end position="39"/>
    </location>
</feature>
<dbReference type="InterPro" id="IPR008937">
    <property type="entry name" value="Ras-like_GEF"/>
</dbReference>
<dbReference type="PROSITE" id="PS50009">
    <property type="entry name" value="RASGEF_CAT"/>
    <property type="match status" value="1"/>
</dbReference>
<evidence type="ECO:0000313" key="6">
    <source>
        <dbReference type="EMBL" id="RCI03947.1"/>
    </source>
</evidence>
<dbReference type="PROSITE" id="PS50212">
    <property type="entry name" value="RASGEF_NTER"/>
    <property type="match status" value="1"/>
</dbReference>
<feature type="compositionally biased region" description="Low complexity" evidence="3">
    <location>
        <begin position="266"/>
        <end position="280"/>
    </location>
</feature>
<dbReference type="SMART" id="SM00147">
    <property type="entry name" value="RasGEF"/>
    <property type="match status" value="1"/>
</dbReference>
<evidence type="ECO:0000259" key="4">
    <source>
        <dbReference type="PROSITE" id="PS50009"/>
    </source>
</evidence>
<dbReference type="CDD" id="cd06224">
    <property type="entry name" value="REM"/>
    <property type="match status" value="1"/>
</dbReference>
<protein>
    <submittedName>
        <fullName evidence="6">Guanine nucleotide exchange factor lte1</fullName>
    </submittedName>
</protein>
<feature type="compositionally biased region" description="Polar residues" evidence="3">
    <location>
        <begin position="568"/>
        <end position="588"/>
    </location>
</feature>
<evidence type="ECO:0000256" key="3">
    <source>
        <dbReference type="SAM" id="MobiDB-lite"/>
    </source>
</evidence>
<organism evidence="6 7">
    <name type="scientific">Rhizopus stolonifer</name>
    <name type="common">Rhizopus nigricans</name>
    <dbReference type="NCBI Taxonomy" id="4846"/>
    <lineage>
        <taxon>Eukaryota</taxon>
        <taxon>Fungi</taxon>
        <taxon>Fungi incertae sedis</taxon>
        <taxon>Mucoromycota</taxon>
        <taxon>Mucoromycotina</taxon>
        <taxon>Mucoromycetes</taxon>
        <taxon>Mucorales</taxon>
        <taxon>Mucorineae</taxon>
        <taxon>Rhizopodaceae</taxon>
        <taxon>Rhizopus</taxon>
    </lineage>
</organism>
<feature type="region of interest" description="Disordered" evidence="3">
    <location>
        <begin position="612"/>
        <end position="660"/>
    </location>
</feature>
<evidence type="ECO:0000256" key="1">
    <source>
        <dbReference type="ARBA" id="ARBA00022658"/>
    </source>
</evidence>
<dbReference type="EMBL" id="PJQM01000837">
    <property type="protein sequence ID" value="RCI03947.1"/>
    <property type="molecule type" value="Genomic_DNA"/>
</dbReference>